<organism evidence="5 6">
    <name type="scientific">Candidatus Sulfuritelmatomonas gaucii</name>
    <dbReference type="NCBI Taxonomy" id="2043161"/>
    <lineage>
        <taxon>Bacteria</taxon>
        <taxon>Pseudomonadati</taxon>
        <taxon>Acidobacteriota</taxon>
        <taxon>Terriglobia</taxon>
        <taxon>Terriglobales</taxon>
        <taxon>Acidobacteriaceae</taxon>
        <taxon>Candidatus Sulfuritelmatomonas</taxon>
    </lineage>
</organism>
<dbReference type="InterPro" id="IPR017896">
    <property type="entry name" value="4Fe4S_Fe-S-bd"/>
</dbReference>
<evidence type="ECO:0000259" key="4">
    <source>
        <dbReference type="PROSITE" id="PS51379"/>
    </source>
</evidence>
<dbReference type="GO" id="GO:0046872">
    <property type="term" value="F:metal ion binding"/>
    <property type="evidence" value="ECO:0007669"/>
    <property type="project" value="UniProtKB-KW"/>
</dbReference>
<dbReference type="Proteomes" id="UP000239735">
    <property type="component" value="Unassembled WGS sequence"/>
</dbReference>
<dbReference type="PROSITE" id="PS00198">
    <property type="entry name" value="4FE4S_FER_1"/>
    <property type="match status" value="1"/>
</dbReference>
<protein>
    <submittedName>
        <fullName evidence="5">4Fe-4S ferredoxin, iron-sulfur binding domain protein</fullName>
    </submittedName>
</protein>
<dbReference type="GO" id="GO:0051536">
    <property type="term" value="F:iron-sulfur cluster binding"/>
    <property type="evidence" value="ECO:0007669"/>
    <property type="project" value="UniProtKB-KW"/>
</dbReference>
<keyword evidence="2" id="KW-0408">Iron</keyword>
<sequence>MAYVVTDACIKDFVCVAECATAAIAPTASDPAAATLTQVYINPDECIDCGNCASVCEQNAIFALDELPAEKAQFAQKNKNYFN</sequence>
<accession>A0A2N9L4P9</accession>
<dbReference type="OrthoDB" id="9798098at2"/>
<keyword evidence="1" id="KW-0479">Metal-binding</keyword>
<proteinExistence type="predicted"/>
<keyword evidence="3" id="KW-0411">Iron-sulfur</keyword>
<evidence type="ECO:0000256" key="3">
    <source>
        <dbReference type="ARBA" id="ARBA00023014"/>
    </source>
</evidence>
<dbReference type="SUPFAM" id="SSF54862">
    <property type="entry name" value="4Fe-4S ferredoxins"/>
    <property type="match status" value="1"/>
</dbReference>
<evidence type="ECO:0000313" key="6">
    <source>
        <dbReference type="Proteomes" id="UP000239735"/>
    </source>
</evidence>
<dbReference type="Pfam" id="PF00037">
    <property type="entry name" value="Fer4"/>
    <property type="match status" value="1"/>
</dbReference>
<name>A0A2N9L4P9_9BACT</name>
<evidence type="ECO:0000313" key="5">
    <source>
        <dbReference type="EMBL" id="SPE18210.1"/>
    </source>
</evidence>
<dbReference type="InterPro" id="IPR017900">
    <property type="entry name" value="4Fe4S_Fe_S_CS"/>
</dbReference>
<dbReference type="PROSITE" id="PS51379">
    <property type="entry name" value="4FE4S_FER_2"/>
    <property type="match status" value="1"/>
</dbReference>
<dbReference type="EMBL" id="OKRB01000046">
    <property type="protein sequence ID" value="SPE18210.1"/>
    <property type="molecule type" value="Genomic_DNA"/>
</dbReference>
<dbReference type="Gene3D" id="3.30.70.20">
    <property type="match status" value="1"/>
</dbReference>
<dbReference type="AlphaFoldDB" id="A0A2N9L4P9"/>
<evidence type="ECO:0000256" key="2">
    <source>
        <dbReference type="ARBA" id="ARBA00023004"/>
    </source>
</evidence>
<feature type="domain" description="4Fe-4S ferredoxin-type" evidence="4">
    <location>
        <begin position="37"/>
        <end position="66"/>
    </location>
</feature>
<evidence type="ECO:0000256" key="1">
    <source>
        <dbReference type="ARBA" id="ARBA00022723"/>
    </source>
</evidence>
<gene>
    <name evidence="5" type="ORF">SBA5_140077</name>
</gene>
<reference evidence="6" key="1">
    <citation type="submission" date="2018-02" db="EMBL/GenBank/DDBJ databases">
        <authorList>
            <person name="Hausmann B."/>
        </authorList>
    </citation>
    <scope>NUCLEOTIDE SEQUENCE [LARGE SCALE GENOMIC DNA]</scope>
    <source>
        <strain evidence="6">Peat soil MAG SbA5</strain>
    </source>
</reference>